<dbReference type="AlphaFoldDB" id="A0AA38SUC4"/>
<proteinExistence type="predicted"/>
<organism evidence="2 3">
    <name type="scientific">Centaurea solstitialis</name>
    <name type="common">yellow star-thistle</name>
    <dbReference type="NCBI Taxonomy" id="347529"/>
    <lineage>
        <taxon>Eukaryota</taxon>
        <taxon>Viridiplantae</taxon>
        <taxon>Streptophyta</taxon>
        <taxon>Embryophyta</taxon>
        <taxon>Tracheophyta</taxon>
        <taxon>Spermatophyta</taxon>
        <taxon>Magnoliopsida</taxon>
        <taxon>eudicotyledons</taxon>
        <taxon>Gunneridae</taxon>
        <taxon>Pentapetalae</taxon>
        <taxon>asterids</taxon>
        <taxon>campanulids</taxon>
        <taxon>Asterales</taxon>
        <taxon>Asteraceae</taxon>
        <taxon>Carduoideae</taxon>
        <taxon>Cardueae</taxon>
        <taxon>Centaureinae</taxon>
        <taxon>Centaurea</taxon>
    </lineage>
</organism>
<dbReference type="EMBL" id="JARYMX010000007">
    <property type="protein sequence ID" value="KAJ9542846.1"/>
    <property type="molecule type" value="Genomic_DNA"/>
</dbReference>
<evidence type="ECO:0000256" key="1">
    <source>
        <dbReference type="SAM" id="Phobius"/>
    </source>
</evidence>
<evidence type="ECO:0000313" key="2">
    <source>
        <dbReference type="EMBL" id="KAJ9542846.1"/>
    </source>
</evidence>
<dbReference type="Proteomes" id="UP001172457">
    <property type="component" value="Chromosome 7"/>
</dbReference>
<keyword evidence="1" id="KW-0812">Transmembrane</keyword>
<reference evidence="2" key="1">
    <citation type="submission" date="2023-03" db="EMBL/GenBank/DDBJ databases">
        <title>Chromosome-scale reference genome and RAD-based genetic map of yellow starthistle (Centaurea solstitialis) reveal putative structural variation and QTLs associated with invader traits.</title>
        <authorList>
            <person name="Reatini B."/>
            <person name="Cang F.A."/>
            <person name="Jiang Q."/>
            <person name="Mckibben M.T.W."/>
            <person name="Barker M.S."/>
            <person name="Rieseberg L.H."/>
            <person name="Dlugosch K.M."/>
        </authorList>
    </citation>
    <scope>NUCLEOTIDE SEQUENCE</scope>
    <source>
        <strain evidence="2">CAN-66</strain>
        <tissue evidence="2">Leaf</tissue>
    </source>
</reference>
<keyword evidence="1" id="KW-0472">Membrane</keyword>
<sequence length="111" mass="12061">MGSWWKSSSGKILWMIIAPMVLILGFMALKKSDWGIGFVYSYPWGSSRDDTAVLEPGAGGGGGGGGAVAAAAAVVVVVVRYLSLHFHLYLLYQHHQLHLKKIWTCNNLSEI</sequence>
<gene>
    <name evidence="2" type="ORF">OSB04_029352</name>
</gene>
<protein>
    <submittedName>
        <fullName evidence="2">Uncharacterized protein</fullName>
    </submittedName>
</protein>
<keyword evidence="3" id="KW-1185">Reference proteome</keyword>
<feature type="transmembrane region" description="Helical" evidence="1">
    <location>
        <begin position="12"/>
        <end position="29"/>
    </location>
</feature>
<accession>A0AA38SUC4</accession>
<keyword evidence="1" id="KW-1133">Transmembrane helix</keyword>
<evidence type="ECO:0000313" key="3">
    <source>
        <dbReference type="Proteomes" id="UP001172457"/>
    </source>
</evidence>
<comment type="caution">
    <text evidence="2">The sequence shown here is derived from an EMBL/GenBank/DDBJ whole genome shotgun (WGS) entry which is preliminary data.</text>
</comment>
<feature type="transmembrane region" description="Helical" evidence="1">
    <location>
        <begin position="67"/>
        <end position="92"/>
    </location>
</feature>
<name>A0AA38SUC4_9ASTR</name>